<gene>
    <name evidence="2" type="ORF">C7S18_08335</name>
</gene>
<reference evidence="2 3" key="1">
    <citation type="submission" date="2018-03" db="EMBL/GenBank/DDBJ databases">
        <title>Ahniella affigens gen. nov., sp. nov., a gammaproteobacterium isolated from sandy soil near a stream.</title>
        <authorList>
            <person name="Ko Y."/>
            <person name="Kim J.-H."/>
        </authorList>
    </citation>
    <scope>NUCLEOTIDE SEQUENCE [LARGE SCALE GENOMIC DNA]</scope>
    <source>
        <strain evidence="2 3">D13</strain>
    </source>
</reference>
<dbReference type="Proteomes" id="UP000241074">
    <property type="component" value="Chromosome"/>
</dbReference>
<dbReference type="OrthoDB" id="7069374at2"/>
<sequence>MPDFRTVRRTFGILMLLFAASAAVAGTPEPSVTLIQLDPQLQTTLTVTQRVRAKEHRKGFAKLFPASGSLLIEPGRYAITLGLRSAEREWLLVPYQVRSNNQFLSPDSRVSVVSGCQSWFRRFLALDRSTLRFEPKIWRIHDHRCETGLAESSIEGAWSRAIDILEPGSLHVSAMTLRASMGAIEQVANVPDPATESQQAAGPLDQAPMPLQIGARLCKDQGQWAFVGFMQAVSPDKGKIQVRIVSKQRGLQASPLPDFETQITWESPDLWHLCE</sequence>
<keyword evidence="3" id="KW-1185">Reference proteome</keyword>
<feature type="chain" id="PRO_5015177477" evidence="1">
    <location>
        <begin position="26"/>
        <end position="275"/>
    </location>
</feature>
<protein>
    <submittedName>
        <fullName evidence="2">Uncharacterized protein</fullName>
    </submittedName>
</protein>
<proteinExistence type="predicted"/>
<keyword evidence="1" id="KW-0732">Signal</keyword>
<dbReference type="KEGG" id="xba:C7S18_08335"/>
<name>A0A2P1PQU5_9GAMM</name>
<dbReference type="RefSeq" id="WP_106891126.1">
    <property type="nucleotide sequence ID" value="NZ_CP027860.1"/>
</dbReference>
<dbReference type="EMBL" id="CP027860">
    <property type="protein sequence ID" value="AVP97202.1"/>
    <property type="molecule type" value="Genomic_DNA"/>
</dbReference>
<evidence type="ECO:0000313" key="3">
    <source>
        <dbReference type="Proteomes" id="UP000241074"/>
    </source>
</evidence>
<dbReference type="AlphaFoldDB" id="A0A2P1PQU5"/>
<accession>A0A2P1PQU5</accession>
<reference evidence="2 3" key="2">
    <citation type="submission" date="2018-03" db="EMBL/GenBank/DDBJ databases">
        <authorList>
            <person name="Keele B.F."/>
        </authorList>
    </citation>
    <scope>NUCLEOTIDE SEQUENCE [LARGE SCALE GENOMIC DNA]</scope>
    <source>
        <strain evidence="2 3">D13</strain>
    </source>
</reference>
<evidence type="ECO:0000313" key="2">
    <source>
        <dbReference type="EMBL" id="AVP97202.1"/>
    </source>
</evidence>
<organism evidence="2 3">
    <name type="scientific">Ahniella affigens</name>
    <dbReference type="NCBI Taxonomy" id="2021234"/>
    <lineage>
        <taxon>Bacteria</taxon>
        <taxon>Pseudomonadati</taxon>
        <taxon>Pseudomonadota</taxon>
        <taxon>Gammaproteobacteria</taxon>
        <taxon>Lysobacterales</taxon>
        <taxon>Rhodanobacteraceae</taxon>
        <taxon>Ahniella</taxon>
    </lineage>
</organism>
<feature type="signal peptide" evidence="1">
    <location>
        <begin position="1"/>
        <end position="25"/>
    </location>
</feature>
<evidence type="ECO:0000256" key="1">
    <source>
        <dbReference type="SAM" id="SignalP"/>
    </source>
</evidence>